<dbReference type="Pfam" id="PF16313">
    <property type="entry name" value="DUF4953"/>
    <property type="match status" value="1"/>
</dbReference>
<evidence type="ECO:0000313" key="5">
    <source>
        <dbReference type="Proteomes" id="UP000642920"/>
    </source>
</evidence>
<feature type="domain" description="DUF5117" evidence="2">
    <location>
        <begin position="88"/>
        <end position="279"/>
    </location>
</feature>
<dbReference type="InterPro" id="IPR034032">
    <property type="entry name" value="Zn_MMP-like_bac"/>
</dbReference>
<name>A0A937AB80_9BACT</name>
<dbReference type="PANTHER" id="PTHR38478">
    <property type="entry name" value="PEPTIDASE M1A AND M12B"/>
    <property type="match status" value="1"/>
</dbReference>
<dbReference type="InterPro" id="IPR032534">
    <property type="entry name" value="EcxA_zinc-bd"/>
</dbReference>
<comment type="caution">
    <text evidence="4">The sequence shown here is derived from an EMBL/GenBank/DDBJ whole genome shotgun (WGS) entry which is preliminary data.</text>
</comment>
<dbReference type="Pfam" id="PF17162">
    <property type="entry name" value="DUF5118"/>
    <property type="match status" value="1"/>
</dbReference>
<dbReference type="PANTHER" id="PTHR38478:SF1">
    <property type="entry name" value="ZINC DEPENDENT METALLOPROTEASE DOMAIN LIPOPROTEIN"/>
    <property type="match status" value="1"/>
</dbReference>
<reference evidence="4" key="1">
    <citation type="submission" date="2021-01" db="EMBL/GenBank/DDBJ databases">
        <title>Marivirga sp. nov., isolated from intertidal surface sediments.</title>
        <authorList>
            <person name="Zhang M."/>
        </authorList>
    </citation>
    <scope>NUCLEOTIDE SEQUENCE</scope>
    <source>
        <strain evidence="4">SM1354</strain>
    </source>
</reference>
<evidence type="ECO:0000313" key="4">
    <source>
        <dbReference type="EMBL" id="MBL0765645.1"/>
    </source>
</evidence>
<dbReference type="GO" id="GO:0008237">
    <property type="term" value="F:metallopeptidase activity"/>
    <property type="evidence" value="ECO:0007669"/>
    <property type="project" value="UniProtKB-KW"/>
</dbReference>
<evidence type="ECO:0000259" key="3">
    <source>
        <dbReference type="Pfam" id="PF17162"/>
    </source>
</evidence>
<dbReference type="RefSeq" id="WP_201920684.1">
    <property type="nucleotide sequence ID" value="NZ_JAERQG010000002.1"/>
</dbReference>
<dbReference type="InterPro" id="IPR024079">
    <property type="entry name" value="MetalloPept_cat_dom_sf"/>
</dbReference>
<accession>A0A937AB80</accession>
<protein>
    <submittedName>
        <fullName evidence="4">Zinc-dependent metalloprotease</fullName>
    </submittedName>
</protein>
<feature type="domain" description="DUF5118" evidence="3">
    <location>
        <begin position="31"/>
        <end position="77"/>
    </location>
</feature>
<dbReference type="InterPro" id="IPR033428">
    <property type="entry name" value="DUF5118"/>
</dbReference>
<dbReference type="CDD" id="cd04276">
    <property type="entry name" value="ZnMc_MMP_like_2"/>
    <property type="match status" value="1"/>
</dbReference>
<dbReference type="AlphaFoldDB" id="A0A937AB80"/>
<dbReference type="SUPFAM" id="SSF55486">
    <property type="entry name" value="Metalloproteases ('zincins'), catalytic domain"/>
    <property type="match status" value="1"/>
</dbReference>
<dbReference type="Gene3D" id="3.40.390.10">
    <property type="entry name" value="Collagenase (Catalytic Domain)"/>
    <property type="match status" value="1"/>
</dbReference>
<evidence type="ECO:0000259" key="2">
    <source>
        <dbReference type="Pfam" id="PF17148"/>
    </source>
</evidence>
<feature type="domain" description="EcxA zinc-binding" evidence="1">
    <location>
        <begin position="405"/>
        <end position="712"/>
    </location>
</feature>
<dbReference type="InterPro" id="IPR033413">
    <property type="entry name" value="DUF5117"/>
</dbReference>
<evidence type="ECO:0000259" key="1">
    <source>
        <dbReference type="Pfam" id="PF16313"/>
    </source>
</evidence>
<dbReference type="Proteomes" id="UP000642920">
    <property type="component" value="Unassembled WGS sequence"/>
</dbReference>
<keyword evidence="4" id="KW-0482">Metalloprotease</keyword>
<keyword evidence="4" id="KW-0645">Protease</keyword>
<proteinExistence type="predicted"/>
<dbReference type="PROSITE" id="PS51257">
    <property type="entry name" value="PROKAR_LIPOPROTEIN"/>
    <property type="match status" value="1"/>
</dbReference>
<dbReference type="EMBL" id="JAERQG010000002">
    <property type="protein sequence ID" value="MBL0765645.1"/>
    <property type="molecule type" value="Genomic_DNA"/>
</dbReference>
<keyword evidence="4" id="KW-0378">Hydrolase</keyword>
<keyword evidence="5" id="KW-1185">Reference proteome</keyword>
<organism evidence="4 5">
    <name type="scientific">Marivirga atlantica</name>
    <dbReference type="NCBI Taxonomy" id="1548457"/>
    <lineage>
        <taxon>Bacteria</taxon>
        <taxon>Pseudomonadati</taxon>
        <taxon>Bacteroidota</taxon>
        <taxon>Cytophagia</taxon>
        <taxon>Cytophagales</taxon>
        <taxon>Marivirgaceae</taxon>
        <taxon>Marivirga</taxon>
    </lineage>
</organism>
<gene>
    <name evidence="4" type="ORF">JKP34_10310</name>
</gene>
<sequence length="811" mass="91295">MKKIIPILLVILLFGCKSFNKNSSENSGTSKWDQLTQGTEKFSGFMDFYFDADKGKLYLAIDRLNEEMIYVNYLSAGIGSNDIGLDRGKIGDSKIIKFKKIGNKVLMFQPNYSYRASTENEMERQAVEEAFAQSIIYGFEVVAEEDWSVLVDATDFFMNDAYGVGEILKRQKEGSYSFDKSRSAFNSEGSRNFPENTEIDCWITLKGQASGREIRSVTPDAGYVTVRQHHSFVQLPDEDYKPRRFDVRAGYFQTSFQDYGVPIEDDITQRFITRHRLKKQNPEAESSEAVEPIIYYLDPGTPEPIKSALMEGAQWWNQAFEAAGYKNAFQMKILPEDADPLDIRYNVIQWVHRSTRGWSYGMSVVDPRTGEIIKGHVSLGSLRVRQDYLIATGLLSPFTDGKNSDPRMKELALARLRQLAAHEVGHTLGLAHNYIASTEGDASVMDYPHPNVKLNENGSIDISKAYDTGIGEWDKVAIRYGYSEHAEGETESLNDILEEAYDQGLRFISDRDARDPGGAHAQAHLWDNGQNAATQLNDLLEVRKVALNKMDASVIKTGEPLAKIQEALIPIYFMHRYQTEAAVKMIGGMDYNYKVKGDNQASMSILSPELQMQAVNSLIESVKPASLALPEDLLAAVHPRPIGYYNGRELLNGRTSITFDALGASEQLAAFTFDLFLHSARLARLVEFNSRDAQYPGVSAVLNSFKQEIFNSENLSDYHLAIQQSVQFVYVQSLMKSALNKSNSPLVLSAIHEHIKDIKKDMSGTNNWRSNQEKAFADFLVNQIEEFFDNPKEYTVKTPYELPPGSPIGCY</sequence>
<dbReference type="Pfam" id="PF17148">
    <property type="entry name" value="DUF5117"/>
    <property type="match status" value="1"/>
</dbReference>